<evidence type="ECO:0000313" key="12">
    <source>
        <dbReference type="EMBL" id="EYU38610.1"/>
    </source>
</evidence>
<feature type="compositionally biased region" description="Acidic residues" evidence="10">
    <location>
        <begin position="103"/>
        <end position="112"/>
    </location>
</feature>
<keyword evidence="7" id="KW-0804">Transcription</keyword>
<evidence type="ECO:0000256" key="6">
    <source>
        <dbReference type="ARBA" id="ARBA00023015"/>
    </source>
</evidence>
<dbReference type="PROSITE" id="PS50157">
    <property type="entry name" value="ZINC_FINGER_C2H2_2"/>
    <property type="match status" value="1"/>
</dbReference>
<comment type="similarity">
    <text evidence="2">Belongs to the histone deacetylase HD2 family.</text>
</comment>
<dbReference type="GO" id="GO:0006325">
    <property type="term" value="P:chromatin organization"/>
    <property type="evidence" value="ECO:0007669"/>
    <property type="project" value="UniProtKB-KW"/>
</dbReference>
<dbReference type="Gene3D" id="2.60.120.340">
    <property type="entry name" value="Nucleoplasmin core domain"/>
    <property type="match status" value="1"/>
</dbReference>
<name>A0A022RI77_ERYGU</name>
<evidence type="ECO:0000256" key="7">
    <source>
        <dbReference type="ARBA" id="ARBA00023163"/>
    </source>
</evidence>
<feature type="non-terminal residue" evidence="12">
    <location>
        <position position="1"/>
    </location>
</feature>
<evidence type="ECO:0000256" key="5">
    <source>
        <dbReference type="ARBA" id="ARBA00022853"/>
    </source>
</evidence>
<keyword evidence="4" id="KW-0378">Hydrolase</keyword>
<feature type="compositionally biased region" description="Basic and acidic residues" evidence="10">
    <location>
        <begin position="202"/>
        <end position="215"/>
    </location>
</feature>
<keyword evidence="5" id="KW-0156">Chromatin regulator</keyword>
<dbReference type="EMBL" id="KI630480">
    <property type="protein sequence ID" value="EYU38610.1"/>
    <property type="molecule type" value="Genomic_DNA"/>
</dbReference>
<evidence type="ECO:0000256" key="2">
    <source>
        <dbReference type="ARBA" id="ARBA00006673"/>
    </source>
</evidence>
<keyword evidence="3" id="KW-0678">Repressor</keyword>
<dbReference type="eggNOG" id="ENOG502QVH6">
    <property type="taxonomic scope" value="Eukaryota"/>
</dbReference>
<comment type="subcellular location">
    <subcellularLocation>
        <location evidence="1">Nucleus</location>
        <location evidence="1">Nucleolus</location>
    </subcellularLocation>
</comment>
<keyword evidence="13" id="KW-1185">Reference proteome</keyword>
<dbReference type="InterPro" id="IPR013087">
    <property type="entry name" value="Znf_C2H2_type"/>
</dbReference>
<evidence type="ECO:0000256" key="9">
    <source>
        <dbReference type="PROSITE-ProRule" id="PRU00042"/>
    </source>
</evidence>
<keyword evidence="9" id="KW-0862">Zinc</keyword>
<organism evidence="12 13">
    <name type="scientific">Erythranthe guttata</name>
    <name type="common">Yellow monkey flower</name>
    <name type="synonym">Mimulus guttatus</name>
    <dbReference type="NCBI Taxonomy" id="4155"/>
    <lineage>
        <taxon>Eukaryota</taxon>
        <taxon>Viridiplantae</taxon>
        <taxon>Streptophyta</taxon>
        <taxon>Embryophyta</taxon>
        <taxon>Tracheophyta</taxon>
        <taxon>Spermatophyta</taxon>
        <taxon>Magnoliopsida</taxon>
        <taxon>eudicotyledons</taxon>
        <taxon>Gunneridae</taxon>
        <taxon>Pentapetalae</taxon>
        <taxon>asterids</taxon>
        <taxon>lamiids</taxon>
        <taxon>Lamiales</taxon>
        <taxon>Phrymaceae</taxon>
        <taxon>Erythranthe</taxon>
    </lineage>
</organism>
<dbReference type="FunFam" id="2.60.120.340:FF:000004">
    <property type="entry name" value="Histone deacetylase HDT1"/>
    <property type="match status" value="1"/>
</dbReference>
<proteinExistence type="inferred from homology"/>
<sequence>FALSLSLSLSRSLTEMEFWGVEVKSGEPLKVVPGDGMVVHLSQACLGELKKEKGNGSVYLFLNVDGEKLVLGTLFPDKLPQQQFDLVFDRDFELSHNLKTGSEDDSSSEEDIPSNIANNGKPESNAKPAKPEEPKKAVAAKEKESIAGKKKVTTVEANKDVKPQEDDETSSSDYDISSDTDDPEDSDMDDSSDDSDDSSDEETPKKAETSKKRPLESATKTPVPDKKAKATPQKTDGKKGSAHVDTPHPGKQAGKTPANNKPKQQTPKSAAAHSCNSCEKKFGSEKALESHSKAKHAGGK</sequence>
<protein>
    <recommendedName>
        <fullName evidence="11">C2H2-type domain-containing protein</fullName>
    </recommendedName>
</protein>
<dbReference type="Pfam" id="PF17800">
    <property type="entry name" value="NPL"/>
    <property type="match status" value="1"/>
</dbReference>
<feature type="region of interest" description="Disordered" evidence="10">
    <location>
        <begin position="98"/>
        <end position="300"/>
    </location>
</feature>
<accession>A0A022RI77</accession>
<evidence type="ECO:0000313" key="13">
    <source>
        <dbReference type="Proteomes" id="UP000030748"/>
    </source>
</evidence>
<keyword evidence="6" id="KW-0805">Transcription regulation</keyword>
<evidence type="ECO:0000259" key="11">
    <source>
        <dbReference type="PROSITE" id="PS50157"/>
    </source>
</evidence>
<evidence type="ECO:0000256" key="10">
    <source>
        <dbReference type="SAM" id="MobiDB-lite"/>
    </source>
</evidence>
<dbReference type="GO" id="GO:0005730">
    <property type="term" value="C:nucleolus"/>
    <property type="evidence" value="ECO:0007669"/>
    <property type="project" value="UniProtKB-SubCell"/>
</dbReference>
<reference evidence="12 13" key="1">
    <citation type="journal article" date="2013" name="Proc. Natl. Acad. Sci. U.S.A.">
        <title>Fine-scale variation in meiotic recombination in Mimulus inferred from population shotgun sequencing.</title>
        <authorList>
            <person name="Hellsten U."/>
            <person name="Wright K.M."/>
            <person name="Jenkins J."/>
            <person name="Shu S."/>
            <person name="Yuan Y."/>
            <person name="Wessler S.R."/>
            <person name="Schmutz J."/>
            <person name="Willis J.H."/>
            <person name="Rokhsar D.S."/>
        </authorList>
    </citation>
    <scope>NUCLEOTIDE SEQUENCE [LARGE SCALE GENOMIC DNA]</scope>
    <source>
        <strain evidence="13">cv. DUN x IM62</strain>
    </source>
</reference>
<evidence type="ECO:0000256" key="1">
    <source>
        <dbReference type="ARBA" id="ARBA00004604"/>
    </source>
</evidence>
<feature type="domain" description="C2H2-type" evidence="11">
    <location>
        <begin position="273"/>
        <end position="300"/>
    </location>
</feature>
<feature type="compositionally biased region" description="Acidic residues" evidence="10">
    <location>
        <begin position="165"/>
        <end position="201"/>
    </location>
</feature>
<keyword evidence="9" id="KW-0479">Metal-binding</keyword>
<keyword evidence="9" id="KW-0863">Zinc-finger</keyword>
<evidence type="ECO:0000256" key="8">
    <source>
        <dbReference type="ARBA" id="ARBA00023242"/>
    </source>
</evidence>
<feature type="compositionally biased region" description="Polar residues" evidence="10">
    <location>
        <begin position="257"/>
        <end position="268"/>
    </location>
</feature>
<dbReference type="InterPro" id="IPR041232">
    <property type="entry name" value="NPL"/>
</dbReference>
<keyword evidence="8" id="KW-0539">Nucleus</keyword>
<dbReference type="AlphaFoldDB" id="A0A022RI77"/>
<dbReference type="GO" id="GO:0016787">
    <property type="term" value="F:hydrolase activity"/>
    <property type="evidence" value="ECO:0007669"/>
    <property type="project" value="UniProtKB-KW"/>
</dbReference>
<evidence type="ECO:0000256" key="3">
    <source>
        <dbReference type="ARBA" id="ARBA00022491"/>
    </source>
</evidence>
<feature type="compositionally biased region" description="Basic and acidic residues" evidence="10">
    <location>
        <begin position="278"/>
        <end position="292"/>
    </location>
</feature>
<feature type="compositionally biased region" description="Basic and acidic residues" evidence="10">
    <location>
        <begin position="129"/>
        <end position="147"/>
    </location>
</feature>
<dbReference type="Proteomes" id="UP000030748">
    <property type="component" value="Unassembled WGS sequence"/>
</dbReference>
<evidence type="ECO:0000256" key="4">
    <source>
        <dbReference type="ARBA" id="ARBA00022801"/>
    </source>
</evidence>
<gene>
    <name evidence="12" type="ORF">MIMGU_mgv1a019892mg</name>
</gene>
<dbReference type="PROSITE" id="PS00028">
    <property type="entry name" value="ZINC_FINGER_C2H2_1"/>
    <property type="match status" value="1"/>
</dbReference>
<dbReference type="STRING" id="4155.A0A022RI77"/>
<dbReference type="GO" id="GO:0008270">
    <property type="term" value="F:zinc ion binding"/>
    <property type="evidence" value="ECO:0007669"/>
    <property type="project" value="UniProtKB-KW"/>
</dbReference>